<feature type="domain" description="CSD" evidence="5">
    <location>
        <begin position="1"/>
        <end position="66"/>
    </location>
</feature>
<dbReference type="PRINTS" id="PR00050">
    <property type="entry name" value="COLDSHOCK"/>
</dbReference>
<dbReference type="GO" id="GO:0043488">
    <property type="term" value="P:regulation of mRNA stability"/>
    <property type="evidence" value="ECO:0007669"/>
    <property type="project" value="TreeGrafter"/>
</dbReference>
<gene>
    <name evidence="6" type="ORF">QE369_000025</name>
</gene>
<dbReference type="SUPFAM" id="SSF50249">
    <property type="entry name" value="Nucleic acid-binding proteins"/>
    <property type="match status" value="1"/>
</dbReference>
<comment type="caution">
    <text evidence="6">The sequence shown here is derived from an EMBL/GenBank/DDBJ whole genome shotgun (WGS) entry which is preliminary data.</text>
</comment>
<dbReference type="PANTHER" id="PTHR12962">
    <property type="entry name" value="CALCIUM-REGULATED HEAT STABLE PROTEIN CRHSP-24-RELATED"/>
    <property type="match status" value="1"/>
</dbReference>
<evidence type="ECO:0000313" key="7">
    <source>
        <dbReference type="Proteomes" id="UP001255601"/>
    </source>
</evidence>
<dbReference type="Proteomes" id="UP001255601">
    <property type="component" value="Unassembled WGS sequence"/>
</dbReference>
<dbReference type="InterPro" id="IPR011129">
    <property type="entry name" value="CSD"/>
</dbReference>
<reference evidence="6" key="1">
    <citation type="submission" date="2023-08" db="EMBL/GenBank/DDBJ databases">
        <title>Functional and genomic diversity of the sorghum phyllosphere microbiome.</title>
        <authorList>
            <person name="Shade A."/>
        </authorList>
    </citation>
    <scope>NUCLEOTIDE SEQUENCE</scope>
    <source>
        <strain evidence="6">SORGH_AS_0974</strain>
    </source>
</reference>
<name>A0AAJ2B7G9_9HYPH</name>
<evidence type="ECO:0000313" key="6">
    <source>
        <dbReference type="EMBL" id="MDR6099847.1"/>
    </source>
</evidence>
<proteinExistence type="predicted"/>
<sequence>MATGTVKFFAQDKGFGFITPDNGGPDVFVHISGVSFGGALTDGQKVSYNVCQDRKTGKSKAENVTVL</sequence>
<accession>A0AAJ2B7G9</accession>
<protein>
    <submittedName>
        <fullName evidence="6">CspA family cold shock protein</fullName>
    </submittedName>
</protein>
<evidence type="ECO:0000256" key="1">
    <source>
        <dbReference type="ARBA" id="ARBA00004496"/>
    </source>
</evidence>
<dbReference type="InterPro" id="IPR002059">
    <property type="entry name" value="CSP_DNA-bd"/>
</dbReference>
<dbReference type="InterPro" id="IPR052069">
    <property type="entry name" value="Ca-reg_mRNA-binding_domain"/>
</dbReference>
<dbReference type="InterPro" id="IPR012156">
    <property type="entry name" value="Cold_shock_CspA"/>
</dbReference>
<evidence type="ECO:0000259" key="5">
    <source>
        <dbReference type="PROSITE" id="PS51857"/>
    </source>
</evidence>
<keyword evidence="3" id="KW-0597">Phosphoprotein</keyword>
<comment type="subcellular location">
    <subcellularLocation>
        <location evidence="1 4">Cytoplasm</location>
    </subcellularLocation>
</comment>
<dbReference type="SMART" id="SM00357">
    <property type="entry name" value="CSP"/>
    <property type="match status" value="1"/>
</dbReference>
<dbReference type="GO" id="GO:0005829">
    <property type="term" value="C:cytosol"/>
    <property type="evidence" value="ECO:0007669"/>
    <property type="project" value="UniProtKB-ARBA"/>
</dbReference>
<dbReference type="Pfam" id="PF00313">
    <property type="entry name" value="CSD"/>
    <property type="match status" value="1"/>
</dbReference>
<dbReference type="InterPro" id="IPR019844">
    <property type="entry name" value="CSD_CS"/>
</dbReference>
<dbReference type="Gene3D" id="2.40.50.140">
    <property type="entry name" value="Nucleic acid-binding proteins"/>
    <property type="match status" value="1"/>
</dbReference>
<dbReference type="EMBL" id="JAVIZC010000001">
    <property type="protein sequence ID" value="MDR6099847.1"/>
    <property type="molecule type" value="Genomic_DNA"/>
</dbReference>
<evidence type="ECO:0000256" key="4">
    <source>
        <dbReference type="RuleBase" id="RU000408"/>
    </source>
</evidence>
<dbReference type="PROSITE" id="PS00352">
    <property type="entry name" value="CSD_1"/>
    <property type="match status" value="1"/>
</dbReference>
<dbReference type="RefSeq" id="WP_309768990.1">
    <property type="nucleotide sequence ID" value="NZ_JAVIZC010000001.1"/>
</dbReference>
<dbReference type="PANTHER" id="PTHR12962:SF1">
    <property type="entry name" value="COLD SHOCK DOMAIN-CONTAINING PROTEIN CG9705"/>
    <property type="match status" value="1"/>
</dbReference>
<evidence type="ECO:0000256" key="2">
    <source>
        <dbReference type="ARBA" id="ARBA00022490"/>
    </source>
</evidence>
<dbReference type="CDD" id="cd04458">
    <property type="entry name" value="CSP_CDS"/>
    <property type="match status" value="1"/>
</dbReference>
<dbReference type="PROSITE" id="PS51857">
    <property type="entry name" value="CSD_2"/>
    <property type="match status" value="1"/>
</dbReference>
<dbReference type="GO" id="GO:0003730">
    <property type="term" value="F:mRNA 3'-UTR binding"/>
    <property type="evidence" value="ECO:0007669"/>
    <property type="project" value="TreeGrafter"/>
</dbReference>
<dbReference type="InterPro" id="IPR012340">
    <property type="entry name" value="NA-bd_OB-fold"/>
</dbReference>
<dbReference type="PIRSF" id="PIRSF002599">
    <property type="entry name" value="Cold_shock_A"/>
    <property type="match status" value="1"/>
</dbReference>
<dbReference type="AlphaFoldDB" id="A0AAJ2B7G9"/>
<organism evidence="6 7">
    <name type="scientific">Agrobacterium larrymoorei</name>
    <dbReference type="NCBI Taxonomy" id="160699"/>
    <lineage>
        <taxon>Bacteria</taxon>
        <taxon>Pseudomonadati</taxon>
        <taxon>Pseudomonadota</taxon>
        <taxon>Alphaproteobacteria</taxon>
        <taxon>Hyphomicrobiales</taxon>
        <taxon>Rhizobiaceae</taxon>
        <taxon>Rhizobium/Agrobacterium group</taxon>
        <taxon>Agrobacterium</taxon>
    </lineage>
</organism>
<keyword evidence="2" id="KW-0963">Cytoplasm</keyword>
<evidence type="ECO:0000256" key="3">
    <source>
        <dbReference type="ARBA" id="ARBA00022553"/>
    </source>
</evidence>